<reference evidence="5 8" key="3">
    <citation type="submission" date="2017-12" db="EMBL/GenBank/DDBJ databases">
        <title>A pool of 800 enterococci isolated from chicken carcass rinse samples from New Zealand.</title>
        <authorList>
            <person name="Zhang J."/>
            <person name="Rogers L."/>
            <person name="Midwinter A."/>
            <person name="French N."/>
        </authorList>
    </citation>
    <scope>NUCLEOTIDE SEQUENCE [LARGE SCALE GENOMIC DNA]</scope>
    <source>
        <strain evidence="5 8">EN697</strain>
    </source>
</reference>
<reference evidence="4 7" key="2">
    <citation type="submission" date="2017-05" db="EMBL/GenBank/DDBJ databases">
        <title>The Genome Sequence of Enterococcus faecium 6F2_DIV0138.</title>
        <authorList>
            <consortium name="The Broad Institute Genomics Platform"/>
            <consortium name="The Broad Institute Genomic Center for Infectious Diseases"/>
            <person name="Earl A."/>
            <person name="Manson A."/>
            <person name="Schwartman J."/>
            <person name="Gilmore M."/>
            <person name="Abouelleil A."/>
            <person name="Cao P."/>
            <person name="Chapman S."/>
            <person name="Cusick C."/>
            <person name="Shea T."/>
            <person name="Young S."/>
            <person name="Neafsey D."/>
            <person name="Nusbaum C."/>
            <person name="Birren B."/>
        </authorList>
    </citation>
    <scope>NUCLEOTIDE SEQUENCE [LARGE SCALE GENOMIC DNA]</scope>
    <source>
        <strain evidence="4 7">6F2_DIV0138</strain>
    </source>
</reference>
<proteinExistence type="predicted"/>
<feature type="transmembrane region" description="Helical" evidence="1">
    <location>
        <begin position="90"/>
        <end position="112"/>
    </location>
</feature>
<sequence>MQDTVKRKIELEKKQLSLKNMYFNRYLIVRYLTAFFFFMNMQWMILLLSAKSLGSSLPMILILAILPAVGEQVKLYRKHQTNVPWTKWYFLFQSVFNLLLIPVLFTSGFTFLYPFMANNNGGQLFVFILVVSGIFTSVFIQYRLKKISLNQDQQYIRIKQYEKALYLGKENN</sequence>
<organism evidence="2 6">
    <name type="scientific">Enterococcus faecium</name>
    <name type="common">Streptococcus faecium</name>
    <dbReference type="NCBI Taxonomy" id="1352"/>
    <lineage>
        <taxon>Bacteria</taxon>
        <taxon>Bacillati</taxon>
        <taxon>Bacillota</taxon>
        <taxon>Bacilli</taxon>
        <taxon>Lactobacillales</taxon>
        <taxon>Enterococcaceae</taxon>
        <taxon>Enterococcus</taxon>
    </lineage>
</organism>
<dbReference type="AlphaFoldDB" id="A0A132P4W9"/>
<feature type="transmembrane region" description="Helical" evidence="1">
    <location>
        <begin position="124"/>
        <end position="144"/>
    </location>
</feature>
<evidence type="ECO:0000256" key="1">
    <source>
        <dbReference type="SAM" id="Phobius"/>
    </source>
</evidence>
<dbReference type="Proteomes" id="UP001260956">
    <property type="component" value="Unassembled WGS sequence"/>
</dbReference>
<name>A0A132P4W9_ENTFC</name>
<dbReference type="Proteomes" id="UP000194737">
    <property type="component" value="Unassembled WGS sequence"/>
</dbReference>
<keyword evidence="1" id="KW-0812">Transmembrane</keyword>
<feature type="transmembrane region" description="Helical" evidence="1">
    <location>
        <begin position="21"/>
        <end position="39"/>
    </location>
</feature>
<dbReference type="EMBL" id="NGLB01000001">
    <property type="protein sequence ID" value="OTO00947.1"/>
    <property type="molecule type" value="Genomic_DNA"/>
</dbReference>
<dbReference type="EMBL" id="LRHK01000001">
    <property type="protein sequence ID" value="KWX17374.1"/>
    <property type="molecule type" value="Genomic_DNA"/>
</dbReference>
<evidence type="ECO:0000313" key="2">
    <source>
        <dbReference type="EMBL" id="KWX17374.1"/>
    </source>
</evidence>
<dbReference type="RefSeq" id="WP_002297723.1">
    <property type="nucleotide sequence ID" value="NZ_AP019394.1"/>
</dbReference>
<evidence type="ECO:0000313" key="5">
    <source>
        <dbReference type="EMBL" id="RXU90762.1"/>
    </source>
</evidence>
<dbReference type="Proteomes" id="UP000070452">
    <property type="component" value="Unassembled WGS sequence"/>
</dbReference>
<reference evidence="2 6" key="1">
    <citation type="submission" date="2016-01" db="EMBL/GenBank/DDBJ databases">
        <title>Molecular Mechanisms for transfer of large genomic segments between Enterococcus faecium strains.</title>
        <authorList>
            <person name="Garcia-Solache M.A."/>
            <person name="Lebreton F."/>
            <person name="Mclaughlin R.E."/>
            <person name="Whiteaker J.D."/>
            <person name="Gilmore M.S."/>
            <person name="Rice L.B."/>
        </authorList>
    </citation>
    <scope>NUCLEOTIDE SEQUENCE [LARGE SCALE GENOMIC DNA]</scope>
    <source>
        <strain evidence="2 6">D344RRF x C68</strain>
    </source>
</reference>
<evidence type="ECO:0000313" key="8">
    <source>
        <dbReference type="Proteomes" id="UP000289562"/>
    </source>
</evidence>
<keyword evidence="1" id="KW-0472">Membrane</keyword>
<dbReference type="EMBL" id="JARPTX010000011">
    <property type="protein sequence ID" value="MDT2369483.1"/>
    <property type="molecule type" value="Genomic_DNA"/>
</dbReference>
<accession>A0A132P4W9</accession>
<gene>
    <name evidence="4" type="ORF">A5804_002466</name>
    <name evidence="2" type="ORF">AWT83_02190</name>
    <name evidence="5" type="ORF">CYQ77_03430</name>
    <name evidence="3" type="ORF">P6Z85_04685</name>
</gene>
<comment type="caution">
    <text evidence="2">The sequence shown here is derived from an EMBL/GenBank/DDBJ whole genome shotgun (WGS) entry which is preliminary data.</text>
</comment>
<evidence type="ECO:0000313" key="3">
    <source>
        <dbReference type="EMBL" id="MDT2369483.1"/>
    </source>
</evidence>
<feature type="transmembrane region" description="Helical" evidence="1">
    <location>
        <begin position="45"/>
        <end position="69"/>
    </location>
</feature>
<keyword evidence="1" id="KW-1133">Transmembrane helix</keyword>
<dbReference type="Proteomes" id="UP000289562">
    <property type="component" value="Unassembled WGS sequence"/>
</dbReference>
<evidence type="ECO:0000313" key="6">
    <source>
        <dbReference type="Proteomes" id="UP000070452"/>
    </source>
</evidence>
<evidence type="ECO:0000313" key="4">
    <source>
        <dbReference type="EMBL" id="OTO00947.1"/>
    </source>
</evidence>
<dbReference type="EMBL" id="PJVH01000007">
    <property type="protein sequence ID" value="RXU90762.1"/>
    <property type="molecule type" value="Genomic_DNA"/>
</dbReference>
<evidence type="ECO:0000313" key="7">
    <source>
        <dbReference type="Proteomes" id="UP000194737"/>
    </source>
</evidence>
<evidence type="ECO:0008006" key="9">
    <source>
        <dbReference type="Google" id="ProtNLM"/>
    </source>
</evidence>
<protein>
    <recommendedName>
        <fullName evidence="9">Sugar transporter</fullName>
    </recommendedName>
</protein>
<reference evidence="3" key="4">
    <citation type="submission" date="2023-03" db="EMBL/GenBank/DDBJ databases">
        <authorList>
            <person name="Shen W."/>
            <person name="Cai J."/>
        </authorList>
    </citation>
    <scope>NUCLEOTIDE SEQUENCE</scope>
    <source>
        <strain evidence="3">B1010-2</strain>
    </source>
</reference>